<dbReference type="KEGG" id="dwi:6649720"/>
<feature type="transmembrane region" description="Helical" evidence="7">
    <location>
        <begin position="437"/>
        <end position="464"/>
    </location>
</feature>
<evidence type="ECO:0000256" key="3">
    <source>
        <dbReference type="ARBA" id="ARBA00022448"/>
    </source>
</evidence>
<keyword evidence="4 7" id="KW-0812">Transmembrane</keyword>
<evidence type="ECO:0000256" key="7">
    <source>
        <dbReference type="SAM" id="Phobius"/>
    </source>
</evidence>
<reference evidence="8 9" key="1">
    <citation type="journal article" date="2007" name="Nature">
        <title>Evolution of genes and genomes on the Drosophila phylogeny.</title>
        <authorList>
            <consortium name="Drosophila 12 Genomes Consortium"/>
            <person name="Clark A.G."/>
            <person name="Eisen M.B."/>
            <person name="Smith D.R."/>
            <person name="Bergman C.M."/>
            <person name="Oliver B."/>
            <person name="Markow T.A."/>
            <person name="Kaufman T.C."/>
            <person name="Kellis M."/>
            <person name="Gelbart W."/>
            <person name="Iyer V.N."/>
            <person name="Pollard D.A."/>
            <person name="Sackton T.B."/>
            <person name="Larracuente A.M."/>
            <person name="Singh N.D."/>
            <person name="Abad J.P."/>
            <person name="Abt D.N."/>
            <person name="Adryan B."/>
            <person name="Aguade M."/>
            <person name="Akashi H."/>
            <person name="Anderson W.W."/>
            <person name="Aquadro C.F."/>
            <person name="Ardell D.H."/>
            <person name="Arguello R."/>
            <person name="Artieri C.G."/>
            <person name="Barbash D.A."/>
            <person name="Barker D."/>
            <person name="Barsanti P."/>
            <person name="Batterham P."/>
            <person name="Batzoglou S."/>
            <person name="Begun D."/>
            <person name="Bhutkar A."/>
            <person name="Blanco E."/>
            <person name="Bosak S.A."/>
            <person name="Bradley R.K."/>
            <person name="Brand A.D."/>
            <person name="Brent M.R."/>
            <person name="Brooks A.N."/>
            <person name="Brown R.H."/>
            <person name="Butlin R.K."/>
            <person name="Caggese C."/>
            <person name="Calvi B.R."/>
            <person name="Bernardo de Carvalho A."/>
            <person name="Caspi A."/>
            <person name="Castrezana S."/>
            <person name="Celniker S.E."/>
            <person name="Chang J.L."/>
            <person name="Chapple C."/>
            <person name="Chatterji S."/>
            <person name="Chinwalla A."/>
            <person name="Civetta A."/>
            <person name="Clifton S.W."/>
            <person name="Comeron J.M."/>
            <person name="Costello J.C."/>
            <person name="Coyne J.A."/>
            <person name="Daub J."/>
            <person name="David R.G."/>
            <person name="Delcher A.L."/>
            <person name="Delehaunty K."/>
            <person name="Do C.B."/>
            <person name="Ebling H."/>
            <person name="Edwards K."/>
            <person name="Eickbush T."/>
            <person name="Evans J.D."/>
            <person name="Filipski A."/>
            <person name="Findeiss S."/>
            <person name="Freyhult E."/>
            <person name="Fulton L."/>
            <person name="Fulton R."/>
            <person name="Garcia A.C."/>
            <person name="Gardiner A."/>
            <person name="Garfield D.A."/>
            <person name="Garvin B.E."/>
            <person name="Gibson G."/>
            <person name="Gilbert D."/>
            <person name="Gnerre S."/>
            <person name="Godfrey J."/>
            <person name="Good R."/>
            <person name="Gotea V."/>
            <person name="Gravely B."/>
            <person name="Greenberg A.J."/>
            <person name="Griffiths-Jones S."/>
            <person name="Gross S."/>
            <person name="Guigo R."/>
            <person name="Gustafson E.A."/>
            <person name="Haerty W."/>
            <person name="Hahn M.W."/>
            <person name="Halligan D.L."/>
            <person name="Halpern A.L."/>
            <person name="Halter G.M."/>
            <person name="Han M.V."/>
            <person name="Heger A."/>
            <person name="Hillier L."/>
            <person name="Hinrichs A.S."/>
            <person name="Holmes I."/>
            <person name="Hoskins R.A."/>
            <person name="Hubisz M.J."/>
            <person name="Hultmark D."/>
            <person name="Huntley M.A."/>
            <person name="Jaffe D.B."/>
            <person name="Jagadeeshan S."/>
            <person name="Jeck W.R."/>
            <person name="Johnson J."/>
            <person name="Jones C.D."/>
            <person name="Jordan W.C."/>
            <person name="Karpen G.H."/>
            <person name="Kataoka E."/>
            <person name="Keightley P.D."/>
            <person name="Kheradpour P."/>
            <person name="Kirkness E.F."/>
            <person name="Koerich L.B."/>
            <person name="Kristiansen K."/>
            <person name="Kudrna D."/>
            <person name="Kulathinal R.J."/>
            <person name="Kumar S."/>
            <person name="Kwok R."/>
            <person name="Lander E."/>
            <person name="Langley C.H."/>
            <person name="Lapoint R."/>
            <person name="Lazzaro B.P."/>
            <person name="Lee S.J."/>
            <person name="Levesque L."/>
            <person name="Li R."/>
            <person name="Lin C.F."/>
            <person name="Lin M.F."/>
            <person name="Lindblad-Toh K."/>
            <person name="Llopart A."/>
            <person name="Long M."/>
            <person name="Low L."/>
            <person name="Lozovsky E."/>
            <person name="Lu J."/>
            <person name="Luo M."/>
            <person name="Machado C.A."/>
            <person name="Makalowski W."/>
            <person name="Marzo M."/>
            <person name="Matsuda M."/>
            <person name="Matzkin L."/>
            <person name="McAllister B."/>
            <person name="McBride C.S."/>
            <person name="McKernan B."/>
            <person name="McKernan K."/>
            <person name="Mendez-Lago M."/>
            <person name="Minx P."/>
            <person name="Mollenhauer M.U."/>
            <person name="Montooth K."/>
            <person name="Mount S.M."/>
            <person name="Mu X."/>
            <person name="Myers E."/>
            <person name="Negre B."/>
            <person name="Newfeld S."/>
            <person name="Nielsen R."/>
            <person name="Noor M.A."/>
            <person name="O'Grady P."/>
            <person name="Pachter L."/>
            <person name="Papaceit M."/>
            <person name="Parisi M.J."/>
            <person name="Parisi M."/>
            <person name="Parts L."/>
            <person name="Pedersen J.S."/>
            <person name="Pesole G."/>
            <person name="Phillippy A.M."/>
            <person name="Ponting C.P."/>
            <person name="Pop M."/>
            <person name="Porcelli D."/>
            <person name="Powell J.R."/>
            <person name="Prohaska S."/>
            <person name="Pruitt K."/>
            <person name="Puig M."/>
            <person name="Quesneville H."/>
            <person name="Ram K.R."/>
            <person name="Rand D."/>
            <person name="Rasmussen M.D."/>
            <person name="Reed L.K."/>
            <person name="Reenan R."/>
            <person name="Reily A."/>
            <person name="Remington K.A."/>
            <person name="Rieger T.T."/>
            <person name="Ritchie M.G."/>
            <person name="Robin C."/>
            <person name="Rogers Y.H."/>
            <person name="Rohde C."/>
            <person name="Rozas J."/>
            <person name="Rubenfield M.J."/>
            <person name="Ruiz A."/>
            <person name="Russo S."/>
            <person name="Salzberg S.L."/>
            <person name="Sanchez-Gracia A."/>
            <person name="Saranga D.J."/>
            <person name="Sato H."/>
            <person name="Schaeffer S.W."/>
            <person name="Schatz M.C."/>
            <person name="Schlenke T."/>
            <person name="Schwartz R."/>
            <person name="Segarra C."/>
            <person name="Singh R.S."/>
            <person name="Sirot L."/>
            <person name="Sirota M."/>
            <person name="Sisneros N.B."/>
            <person name="Smith C.D."/>
            <person name="Smith T.F."/>
            <person name="Spieth J."/>
            <person name="Stage D.E."/>
            <person name="Stark A."/>
            <person name="Stephan W."/>
            <person name="Strausberg R.L."/>
            <person name="Strempel S."/>
            <person name="Sturgill D."/>
            <person name="Sutton G."/>
            <person name="Sutton G.G."/>
            <person name="Tao W."/>
            <person name="Teichmann S."/>
            <person name="Tobari Y.N."/>
            <person name="Tomimura Y."/>
            <person name="Tsolas J.M."/>
            <person name="Valente V.L."/>
            <person name="Venter E."/>
            <person name="Venter J.C."/>
            <person name="Vicario S."/>
            <person name="Vieira F.G."/>
            <person name="Vilella A.J."/>
            <person name="Villasante A."/>
            <person name="Walenz B."/>
            <person name="Wang J."/>
            <person name="Wasserman M."/>
            <person name="Watts T."/>
            <person name="Wilson D."/>
            <person name="Wilson R.K."/>
            <person name="Wing R.A."/>
            <person name="Wolfner M.F."/>
            <person name="Wong A."/>
            <person name="Wong G.K."/>
            <person name="Wu C.I."/>
            <person name="Wu G."/>
            <person name="Yamamoto D."/>
            <person name="Yang H.P."/>
            <person name="Yang S.P."/>
            <person name="Yorke J.A."/>
            <person name="Yoshida K."/>
            <person name="Zdobnov E."/>
            <person name="Zhang P."/>
            <person name="Zhang Y."/>
            <person name="Zimin A.V."/>
            <person name="Baldwin J."/>
            <person name="Abdouelleil A."/>
            <person name="Abdulkadir J."/>
            <person name="Abebe A."/>
            <person name="Abera B."/>
            <person name="Abreu J."/>
            <person name="Acer S.C."/>
            <person name="Aftuck L."/>
            <person name="Alexander A."/>
            <person name="An P."/>
            <person name="Anderson E."/>
            <person name="Anderson S."/>
            <person name="Arachi H."/>
            <person name="Azer M."/>
            <person name="Bachantsang P."/>
            <person name="Barry A."/>
            <person name="Bayul T."/>
            <person name="Berlin A."/>
            <person name="Bessette D."/>
            <person name="Bloom T."/>
            <person name="Blye J."/>
            <person name="Boguslavskiy L."/>
            <person name="Bonnet C."/>
            <person name="Boukhgalter B."/>
            <person name="Bourzgui I."/>
            <person name="Brown A."/>
            <person name="Cahill P."/>
            <person name="Channer S."/>
            <person name="Cheshatsang Y."/>
            <person name="Chuda L."/>
            <person name="Citroen M."/>
            <person name="Collymore A."/>
            <person name="Cooke P."/>
            <person name="Costello M."/>
            <person name="D'Aco K."/>
            <person name="Daza R."/>
            <person name="De Haan G."/>
            <person name="DeGray S."/>
            <person name="DeMaso C."/>
            <person name="Dhargay N."/>
            <person name="Dooley K."/>
            <person name="Dooley E."/>
            <person name="Doricent M."/>
            <person name="Dorje P."/>
            <person name="Dorjee K."/>
            <person name="Dupes A."/>
            <person name="Elong R."/>
            <person name="Falk J."/>
            <person name="Farina A."/>
            <person name="Faro S."/>
            <person name="Ferguson D."/>
            <person name="Fisher S."/>
            <person name="Foley C.D."/>
            <person name="Franke A."/>
            <person name="Friedrich D."/>
            <person name="Gadbois L."/>
            <person name="Gearin G."/>
            <person name="Gearin C.R."/>
            <person name="Giannoukos G."/>
            <person name="Goode T."/>
            <person name="Graham J."/>
            <person name="Grandbois E."/>
            <person name="Grewal S."/>
            <person name="Gyaltsen K."/>
            <person name="Hafez N."/>
            <person name="Hagos B."/>
            <person name="Hall J."/>
            <person name="Henson C."/>
            <person name="Hollinger A."/>
            <person name="Honan T."/>
            <person name="Huard M.D."/>
            <person name="Hughes L."/>
            <person name="Hurhula B."/>
            <person name="Husby M.E."/>
            <person name="Kamat A."/>
            <person name="Kanga B."/>
            <person name="Kashin S."/>
            <person name="Khazanovich D."/>
            <person name="Kisner P."/>
            <person name="Lance K."/>
            <person name="Lara M."/>
            <person name="Lee W."/>
            <person name="Lennon N."/>
            <person name="Letendre F."/>
            <person name="LeVine R."/>
            <person name="Lipovsky A."/>
            <person name="Liu X."/>
            <person name="Liu J."/>
            <person name="Liu S."/>
            <person name="Lokyitsang T."/>
            <person name="Lokyitsang Y."/>
            <person name="Lubonja R."/>
            <person name="Lui A."/>
            <person name="MacDonald P."/>
            <person name="Magnisalis V."/>
            <person name="Maru K."/>
            <person name="Matthews C."/>
            <person name="McCusker W."/>
            <person name="McDonough S."/>
            <person name="Mehta T."/>
            <person name="Meldrim J."/>
            <person name="Meneus L."/>
            <person name="Mihai O."/>
            <person name="Mihalev A."/>
            <person name="Mihova T."/>
            <person name="Mittelman R."/>
            <person name="Mlenga V."/>
            <person name="Montmayeur A."/>
            <person name="Mulrain L."/>
            <person name="Navidi A."/>
            <person name="Naylor J."/>
            <person name="Negash T."/>
            <person name="Nguyen T."/>
            <person name="Nguyen N."/>
            <person name="Nicol R."/>
            <person name="Norbu C."/>
            <person name="Norbu N."/>
            <person name="Novod N."/>
            <person name="O'Neill B."/>
            <person name="Osman S."/>
            <person name="Markiewicz E."/>
            <person name="Oyono O.L."/>
            <person name="Patti C."/>
            <person name="Phunkhang P."/>
            <person name="Pierre F."/>
            <person name="Priest M."/>
            <person name="Raghuraman S."/>
            <person name="Rege F."/>
            <person name="Reyes R."/>
            <person name="Rise C."/>
            <person name="Rogov P."/>
            <person name="Ross K."/>
            <person name="Ryan E."/>
            <person name="Settipalli S."/>
            <person name="Shea T."/>
            <person name="Sherpa N."/>
            <person name="Shi L."/>
            <person name="Shih D."/>
            <person name="Sparrow T."/>
            <person name="Spaulding J."/>
            <person name="Stalker J."/>
            <person name="Stange-Thomann N."/>
            <person name="Stavropoulos S."/>
            <person name="Stone C."/>
            <person name="Strader C."/>
            <person name="Tesfaye S."/>
            <person name="Thomson T."/>
            <person name="Thoulutsang Y."/>
            <person name="Thoulutsang D."/>
            <person name="Topham K."/>
            <person name="Topping I."/>
            <person name="Tsamla T."/>
            <person name="Vassiliev H."/>
            <person name="Vo A."/>
            <person name="Wangchuk T."/>
            <person name="Wangdi T."/>
            <person name="Weiand M."/>
            <person name="Wilkinson J."/>
            <person name="Wilson A."/>
            <person name="Yadav S."/>
            <person name="Young G."/>
            <person name="Yu Q."/>
            <person name="Zembek L."/>
            <person name="Zhong D."/>
            <person name="Zimmer A."/>
            <person name="Zwirko Z."/>
            <person name="Jaffe D.B."/>
            <person name="Alvarez P."/>
            <person name="Brockman W."/>
            <person name="Butler J."/>
            <person name="Chin C."/>
            <person name="Gnerre S."/>
            <person name="Grabherr M."/>
            <person name="Kleber M."/>
            <person name="Mauceli E."/>
            <person name="MacCallum I."/>
        </authorList>
    </citation>
    <scope>NUCLEOTIDE SEQUENCE [LARGE SCALE GENOMIC DNA]</scope>
    <source>
        <strain evidence="9">Tucson 14030-0811.24</strain>
    </source>
</reference>
<feature type="transmembrane region" description="Helical" evidence="7">
    <location>
        <begin position="134"/>
        <end position="151"/>
    </location>
</feature>
<organism evidence="8 9">
    <name type="scientific">Drosophila willistoni</name>
    <name type="common">Fruit fly</name>
    <dbReference type="NCBI Taxonomy" id="7260"/>
    <lineage>
        <taxon>Eukaryota</taxon>
        <taxon>Metazoa</taxon>
        <taxon>Ecdysozoa</taxon>
        <taxon>Arthropoda</taxon>
        <taxon>Hexapoda</taxon>
        <taxon>Insecta</taxon>
        <taxon>Pterygota</taxon>
        <taxon>Neoptera</taxon>
        <taxon>Endopterygota</taxon>
        <taxon>Diptera</taxon>
        <taxon>Brachycera</taxon>
        <taxon>Muscomorpha</taxon>
        <taxon>Ephydroidea</taxon>
        <taxon>Drosophilidae</taxon>
        <taxon>Drosophila</taxon>
        <taxon>Sophophora</taxon>
    </lineage>
</organism>
<dbReference type="PROSITE" id="PS01271">
    <property type="entry name" value="NA_SULFATE"/>
    <property type="match status" value="1"/>
</dbReference>
<dbReference type="AlphaFoldDB" id="B4NGB8"/>
<dbReference type="Pfam" id="PF00939">
    <property type="entry name" value="Na_sulph_symp"/>
    <property type="match status" value="1"/>
</dbReference>
<dbReference type="STRING" id="7260.B4NGB8"/>
<feature type="transmembrane region" description="Helical" evidence="7">
    <location>
        <begin position="247"/>
        <end position="267"/>
    </location>
</feature>
<dbReference type="Proteomes" id="UP000007798">
    <property type="component" value="Unassembled WGS sequence"/>
</dbReference>
<dbReference type="InterPro" id="IPR001898">
    <property type="entry name" value="SLC13A/DASS"/>
</dbReference>
<evidence type="ECO:0000256" key="1">
    <source>
        <dbReference type="ARBA" id="ARBA00004141"/>
    </source>
</evidence>
<evidence type="ECO:0000256" key="4">
    <source>
        <dbReference type="ARBA" id="ARBA00022692"/>
    </source>
</evidence>
<keyword evidence="9" id="KW-1185">Reference proteome</keyword>
<evidence type="ECO:0000256" key="5">
    <source>
        <dbReference type="ARBA" id="ARBA00022989"/>
    </source>
</evidence>
<sequence>MDGDNGTVKERIVSCCKFHWRGKLICIFPLLVLPMLLYGYLNDSPEFVCLYVVVVMALFWITELLPLYVTALIPVVALPLFGVLSSKDLCVLYFSDTVILFLGGLIIALAIEYCNLHQRIALRTMLIVGTSPRLLHFGLMSVTAFISLWISNSAGAAMMCPIIKAVLNEMDTGNIFNVYMSQEEEPYEEGDPPHPSHIAMAFYIGVAYAASIGGCGTLIGTGTNLVFKGLYDTRFPDSVEKVSFPVFMLYSCPLIVGLNLLLTYLSLQITHMGLFRWKSKRAQEVKKGSESKELIKAVLKSRHASLGPMSCHEIQVTILFVTTIVLLFTCKPGFMPGWANFLNAKKIGNSPCILLPAVLMFALPTQYTFFKYCCGKPPFPGRAMDALISWTYLQKHMPWGLCFLLGGGFALAQATRVSGVNTFIGRVLSFCEGSPEIVVVMLCVFVSIFCTTFSSNVVVANILLPIFFELALILEMHPLVLAYPSCLATSMAYLLPVSTPPNAIVAAYGNIKTKYLILAALLPSACAFFVVVFNAYTWGHVVYPTTGSFPDWAAEAKNQTTRLVFHSEFIM</sequence>
<keyword evidence="6 7" id="KW-0472">Membrane</keyword>
<feature type="transmembrane region" description="Helical" evidence="7">
    <location>
        <begin position="314"/>
        <end position="330"/>
    </location>
</feature>
<evidence type="ECO:0000256" key="2">
    <source>
        <dbReference type="ARBA" id="ARBA00006772"/>
    </source>
</evidence>
<dbReference type="OrthoDB" id="6493944at2759"/>
<evidence type="ECO:0000313" key="9">
    <source>
        <dbReference type="Proteomes" id="UP000007798"/>
    </source>
</evidence>
<feature type="transmembrane region" description="Helical" evidence="7">
    <location>
        <begin position="397"/>
        <end position="417"/>
    </location>
</feature>
<evidence type="ECO:0000313" key="8">
    <source>
        <dbReference type="EMBL" id="EDW83335.2"/>
    </source>
</evidence>
<dbReference type="GO" id="GO:0015141">
    <property type="term" value="F:succinate transmembrane transporter activity"/>
    <property type="evidence" value="ECO:0007669"/>
    <property type="project" value="TreeGrafter"/>
</dbReference>
<dbReference type="GO" id="GO:0005886">
    <property type="term" value="C:plasma membrane"/>
    <property type="evidence" value="ECO:0007669"/>
    <property type="project" value="TreeGrafter"/>
</dbReference>
<evidence type="ECO:0008006" key="10">
    <source>
        <dbReference type="Google" id="ProtNLM"/>
    </source>
</evidence>
<dbReference type="InterPro" id="IPR031312">
    <property type="entry name" value="Na/sul_symport_CS"/>
</dbReference>
<dbReference type="eggNOG" id="KOG1281">
    <property type="taxonomic scope" value="Eukaryota"/>
</dbReference>
<feature type="transmembrane region" description="Helical" evidence="7">
    <location>
        <begin position="91"/>
        <end position="113"/>
    </location>
</feature>
<protein>
    <recommendedName>
        <fullName evidence="10">Citrate transporter-like domain-containing protein</fullName>
    </recommendedName>
</protein>
<dbReference type="PANTHER" id="PTHR10283">
    <property type="entry name" value="SOLUTE CARRIER FAMILY 13 MEMBER"/>
    <property type="match status" value="1"/>
</dbReference>
<comment type="subcellular location">
    <subcellularLocation>
        <location evidence="1">Membrane</location>
        <topology evidence="1">Multi-pass membrane protein</topology>
    </subcellularLocation>
</comment>
<keyword evidence="5 7" id="KW-1133">Transmembrane helix</keyword>
<evidence type="ECO:0000256" key="6">
    <source>
        <dbReference type="ARBA" id="ARBA00023136"/>
    </source>
</evidence>
<dbReference type="PANTHER" id="PTHR10283:SF82">
    <property type="entry name" value="SOLUTE CARRIER FAMILY 13 MEMBER 2"/>
    <property type="match status" value="1"/>
</dbReference>
<keyword evidence="3" id="KW-0813">Transport</keyword>
<dbReference type="InParanoid" id="B4NGB8"/>
<comment type="similarity">
    <text evidence="2">Belongs to the SLC13A/DASS transporter (TC 2.A.47) family. NADC subfamily.</text>
</comment>
<feature type="transmembrane region" description="Helical" evidence="7">
    <location>
        <begin position="351"/>
        <end position="370"/>
    </location>
</feature>
<gene>
    <name evidence="8" type="primary">Dwil\GK22371</name>
    <name evidence="8" type="ORF">Dwil_GK22371</name>
</gene>
<name>B4NGB8_DROWI</name>
<dbReference type="GO" id="GO:0015137">
    <property type="term" value="F:citrate transmembrane transporter activity"/>
    <property type="evidence" value="ECO:0007669"/>
    <property type="project" value="TreeGrafter"/>
</dbReference>
<feature type="transmembrane region" description="Helical" evidence="7">
    <location>
        <begin position="515"/>
        <end position="536"/>
    </location>
</feature>
<feature type="transmembrane region" description="Helical" evidence="7">
    <location>
        <begin position="20"/>
        <end position="41"/>
    </location>
</feature>
<feature type="transmembrane region" description="Helical" evidence="7">
    <location>
        <begin position="200"/>
        <end position="227"/>
    </location>
</feature>
<dbReference type="EMBL" id="CH964251">
    <property type="protein sequence ID" value="EDW83335.2"/>
    <property type="molecule type" value="Genomic_DNA"/>
</dbReference>
<proteinExistence type="inferred from homology"/>
<accession>B4NGB8</accession>
<dbReference type="HOGENOM" id="CLU_812037_0_0_1"/>